<dbReference type="RefSeq" id="WP_221559736.1">
    <property type="nucleotide sequence ID" value="NZ_JAIGNO010000012.1"/>
</dbReference>
<dbReference type="Gene3D" id="3.40.50.150">
    <property type="entry name" value="Vaccinia Virus protein VP39"/>
    <property type="match status" value="1"/>
</dbReference>
<dbReference type="EMBL" id="JAIGNO010000012">
    <property type="protein sequence ID" value="MBX7483667.1"/>
    <property type="molecule type" value="Genomic_DNA"/>
</dbReference>
<dbReference type="InterPro" id="IPR029063">
    <property type="entry name" value="SAM-dependent_MTases_sf"/>
</dbReference>
<dbReference type="Proteomes" id="UP000755104">
    <property type="component" value="Unassembled WGS sequence"/>
</dbReference>
<dbReference type="SUPFAM" id="SSF53335">
    <property type="entry name" value="S-adenosyl-L-methionine-dependent methyltransferases"/>
    <property type="match status" value="1"/>
</dbReference>
<keyword evidence="2" id="KW-1185">Reference proteome</keyword>
<protein>
    <submittedName>
        <fullName evidence="1">DUF938 domain-containing protein</fullName>
    </submittedName>
</protein>
<dbReference type="InterPro" id="IPR010342">
    <property type="entry name" value="DUF938"/>
</dbReference>
<organism evidence="1 2">
    <name type="scientific">Qipengyuania qiaonensis</name>
    <dbReference type="NCBI Taxonomy" id="2867240"/>
    <lineage>
        <taxon>Bacteria</taxon>
        <taxon>Pseudomonadati</taxon>
        <taxon>Pseudomonadota</taxon>
        <taxon>Alphaproteobacteria</taxon>
        <taxon>Sphingomonadales</taxon>
        <taxon>Erythrobacteraceae</taxon>
        <taxon>Qipengyuania</taxon>
    </lineage>
</organism>
<name>A0ABS7J8K1_9SPHN</name>
<reference evidence="1 2" key="1">
    <citation type="submission" date="2021-08" db="EMBL/GenBank/DDBJ databases">
        <title>Comparative Genomics Analysis of the Genus Qipengyuania Reveals Extensive Genetic Diversity and Metabolic Versatility, Including the Description of Fifteen Novel Species.</title>
        <authorList>
            <person name="Liu Y."/>
        </authorList>
    </citation>
    <scope>NUCLEOTIDE SEQUENCE [LARGE SCALE GENOMIC DNA]</scope>
    <source>
        <strain evidence="1 2">6D47A</strain>
    </source>
</reference>
<dbReference type="Pfam" id="PF06080">
    <property type="entry name" value="DUF938"/>
    <property type="match status" value="1"/>
</dbReference>
<evidence type="ECO:0000313" key="1">
    <source>
        <dbReference type="EMBL" id="MBX7483667.1"/>
    </source>
</evidence>
<sequence length="201" mass="22063">MKRHAPATARNSDPLAEVLGKELPETGLVLEIASGSGEHAVFMARRFPSLVWQPSDLDTAALASVDAWAEEAGLANLRPTIELDATLDEWPIENADAMVCVNMIHISPWRATIGLFAAANRILPPEAPLILYGPFTEPDVETAPSNVAFDESLRARNPAWGLRDVADLDDLAQANMLYRAARYPMPANNLTLVYRRALRHK</sequence>
<gene>
    <name evidence="1" type="ORF">K3174_14115</name>
</gene>
<comment type="caution">
    <text evidence="1">The sequence shown here is derived from an EMBL/GenBank/DDBJ whole genome shotgun (WGS) entry which is preliminary data.</text>
</comment>
<proteinExistence type="predicted"/>
<dbReference type="PANTHER" id="PTHR20974">
    <property type="entry name" value="UPF0585 PROTEIN CG18661"/>
    <property type="match status" value="1"/>
</dbReference>
<accession>A0ABS7J8K1</accession>
<dbReference type="PANTHER" id="PTHR20974:SF0">
    <property type="entry name" value="UPF0585 PROTEIN CG18661"/>
    <property type="match status" value="1"/>
</dbReference>
<evidence type="ECO:0000313" key="2">
    <source>
        <dbReference type="Proteomes" id="UP000755104"/>
    </source>
</evidence>